<dbReference type="CDD" id="cd05483">
    <property type="entry name" value="retropepsin_like_bacteria"/>
    <property type="match status" value="1"/>
</dbReference>
<dbReference type="Pfam" id="PF13650">
    <property type="entry name" value="Asp_protease_2"/>
    <property type="match status" value="1"/>
</dbReference>
<sequence length="427" mass="48150">MKKLCLLPLLLFFIGCNQDSKKVDTEKKFKALNALVTDLDYFTLLEEFKNYKENLQKRDSLYFEAILSNAFNNPEKSNEAIDAFFKTPEAKITDSLAEKMLVTKLTNHIHLAEYREALKINEDLQQQYANFLDSTKMEDLKNTHKIWKILENTPPQEVTIAADVALPIVKDKIGLSTLSTKIGNTTTDFVFDTGANFSVIQRSVAENLGMTIIPAQFDVDAATGLKVKSDLAVAAKLQLGEITVTHVVFLVFDDKDLSFPTIDYEIKGIIGFPVIRALQEIQLTKDTLYIPQKPTDYHLNNLAYDEYMPIISVKYKNDKLRFNFDTGAQTTSLYSKFYKKYQNEIEENYNKTDLSTGGAGGQVALEGYILKDVKLAVGKAEATLKSTRLFPEKIGVTDNLHGNLGQDFIGQFNTMIISFKSASILFR</sequence>
<dbReference type="Gene3D" id="2.40.70.10">
    <property type="entry name" value="Acid Proteases"/>
    <property type="match status" value="2"/>
</dbReference>
<evidence type="ECO:0008006" key="3">
    <source>
        <dbReference type="Google" id="ProtNLM"/>
    </source>
</evidence>
<gene>
    <name evidence="1" type="ORF">A7A78_03135</name>
</gene>
<evidence type="ECO:0000313" key="2">
    <source>
        <dbReference type="Proteomes" id="UP000077552"/>
    </source>
</evidence>
<dbReference type="AlphaFoldDB" id="A0A1A9LFG2"/>
<dbReference type="RefSeq" id="WP_068761675.1">
    <property type="nucleotide sequence ID" value="NZ_LXIE01000012.1"/>
</dbReference>
<dbReference type="SUPFAM" id="SSF50630">
    <property type="entry name" value="Acid proteases"/>
    <property type="match status" value="2"/>
</dbReference>
<evidence type="ECO:0000313" key="1">
    <source>
        <dbReference type="EMBL" id="OAD91501.1"/>
    </source>
</evidence>
<dbReference type="InterPro" id="IPR034122">
    <property type="entry name" value="Retropepsin-like_bacterial"/>
</dbReference>
<organism evidence="1 2">
    <name type="scientific">Aequorivita soesokkakensis</name>
    <dbReference type="NCBI Taxonomy" id="1385699"/>
    <lineage>
        <taxon>Bacteria</taxon>
        <taxon>Pseudomonadati</taxon>
        <taxon>Bacteroidota</taxon>
        <taxon>Flavobacteriia</taxon>
        <taxon>Flavobacteriales</taxon>
        <taxon>Flavobacteriaceae</taxon>
        <taxon>Aequorivita</taxon>
    </lineage>
</organism>
<protein>
    <recommendedName>
        <fullName evidence="3">Peptidase A2 domain-containing protein</fullName>
    </recommendedName>
</protein>
<comment type="caution">
    <text evidence="1">The sequence shown here is derived from an EMBL/GenBank/DDBJ whole genome shotgun (WGS) entry which is preliminary data.</text>
</comment>
<dbReference type="PROSITE" id="PS51257">
    <property type="entry name" value="PROKAR_LIPOPROTEIN"/>
    <property type="match status" value="1"/>
</dbReference>
<reference evidence="1 2" key="1">
    <citation type="submission" date="2016-05" db="EMBL/GenBank/DDBJ databases">
        <title>Genome sequencing of Vitellibacter soesokkakensis RSSK-12.</title>
        <authorList>
            <person name="Thevarajoo S."/>
            <person name="Selvaratnam C."/>
            <person name="Goh K.M."/>
            <person name="Chan K.-G."/>
            <person name="Chong C.S."/>
        </authorList>
    </citation>
    <scope>NUCLEOTIDE SEQUENCE [LARGE SCALE GENOMIC DNA]</scope>
    <source>
        <strain evidence="1 2">RSSK-12</strain>
    </source>
</reference>
<dbReference type="Proteomes" id="UP000077552">
    <property type="component" value="Unassembled WGS sequence"/>
</dbReference>
<dbReference type="InterPro" id="IPR021109">
    <property type="entry name" value="Peptidase_aspartic_dom_sf"/>
</dbReference>
<keyword evidence="2" id="KW-1185">Reference proteome</keyword>
<accession>A0A1A9LFG2</accession>
<name>A0A1A9LFG2_9FLAO</name>
<dbReference type="STRING" id="1385699.A7A78_03135"/>
<proteinExistence type="predicted"/>
<dbReference type="EMBL" id="LXIE01000012">
    <property type="protein sequence ID" value="OAD91501.1"/>
    <property type="molecule type" value="Genomic_DNA"/>
</dbReference>
<dbReference type="OrthoDB" id="622881at2"/>